<dbReference type="OrthoDB" id="9793421at2"/>
<dbReference type="PROSITE" id="PS50110">
    <property type="entry name" value="RESPONSE_REGULATORY"/>
    <property type="match status" value="1"/>
</dbReference>
<dbReference type="InterPro" id="IPR000673">
    <property type="entry name" value="Sig_transdc_resp-reg_Me-estase"/>
</dbReference>
<accession>A0A2C7ACX5</accession>
<dbReference type="InterPro" id="IPR011006">
    <property type="entry name" value="CheY-like_superfamily"/>
</dbReference>
<evidence type="ECO:0000313" key="11">
    <source>
        <dbReference type="Proteomes" id="UP000223527"/>
    </source>
</evidence>
<dbReference type="CDD" id="cd16432">
    <property type="entry name" value="CheB_Rec"/>
    <property type="match status" value="1"/>
</dbReference>
<feature type="compositionally biased region" description="Low complexity" evidence="7">
    <location>
        <begin position="146"/>
        <end position="156"/>
    </location>
</feature>
<dbReference type="SUPFAM" id="SSF52172">
    <property type="entry name" value="CheY-like"/>
    <property type="match status" value="1"/>
</dbReference>
<evidence type="ECO:0000256" key="6">
    <source>
        <dbReference type="PROSITE-ProRule" id="PRU00169"/>
    </source>
</evidence>
<comment type="similarity">
    <text evidence="4">Belongs to the CheB family.</text>
</comment>
<dbReference type="EC" id="3.1.1.61" evidence="4"/>
<evidence type="ECO:0000256" key="1">
    <source>
        <dbReference type="ARBA" id="ARBA00022500"/>
    </source>
</evidence>
<feature type="region of interest" description="Disordered" evidence="7">
    <location>
        <begin position="186"/>
        <end position="217"/>
    </location>
</feature>
<dbReference type="PANTHER" id="PTHR42872">
    <property type="entry name" value="PROTEIN-GLUTAMATE METHYLESTERASE/PROTEIN-GLUTAMINE GLUTAMINASE"/>
    <property type="match status" value="1"/>
</dbReference>
<dbReference type="CDD" id="cd17541">
    <property type="entry name" value="REC_CheB-like"/>
    <property type="match status" value="1"/>
</dbReference>
<evidence type="ECO:0000256" key="2">
    <source>
        <dbReference type="ARBA" id="ARBA00022801"/>
    </source>
</evidence>
<dbReference type="NCBIfam" id="NF001965">
    <property type="entry name" value="PRK00742.1"/>
    <property type="match status" value="1"/>
</dbReference>
<dbReference type="EMBL" id="PDNU01000017">
    <property type="protein sequence ID" value="PHK94946.1"/>
    <property type="molecule type" value="Genomic_DNA"/>
</dbReference>
<comment type="domain">
    <text evidence="4">Contains a C-terminal catalytic domain, and an N-terminal region which modulates catalytic activity.</text>
</comment>
<comment type="catalytic activity">
    <reaction evidence="4">
        <text>L-glutaminyl-[protein] + H2O = L-glutamyl-[protein] + NH4(+)</text>
        <dbReference type="Rhea" id="RHEA:16441"/>
        <dbReference type="Rhea" id="RHEA-COMP:10207"/>
        <dbReference type="Rhea" id="RHEA-COMP:10208"/>
        <dbReference type="ChEBI" id="CHEBI:15377"/>
        <dbReference type="ChEBI" id="CHEBI:28938"/>
        <dbReference type="ChEBI" id="CHEBI:29973"/>
        <dbReference type="ChEBI" id="CHEBI:30011"/>
        <dbReference type="EC" id="3.5.1.44"/>
    </reaction>
</comment>
<dbReference type="GO" id="GO:0050568">
    <property type="term" value="F:protein-glutamine glutaminase activity"/>
    <property type="evidence" value="ECO:0007669"/>
    <property type="project" value="UniProtKB-UniRule"/>
</dbReference>
<dbReference type="GO" id="GO:0006935">
    <property type="term" value="P:chemotaxis"/>
    <property type="evidence" value="ECO:0007669"/>
    <property type="project" value="UniProtKB-UniRule"/>
</dbReference>
<evidence type="ECO:0000259" key="8">
    <source>
        <dbReference type="PROSITE" id="PS50110"/>
    </source>
</evidence>
<comment type="catalytic activity">
    <reaction evidence="3 4">
        <text>[protein]-L-glutamate 5-O-methyl ester + H2O = L-glutamyl-[protein] + methanol + H(+)</text>
        <dbReference type="Rhea" id="RHEA:23236"/>
        <dbReference type="Rhea" id="RHEA-COMP:10208"/>
        <dbReference type="Rhea" id="RHEA-COMP:10311"/>
        <dbReference type="ChEBI" id="CHEBI:15377"/>
        <dbReference type="ChEBI" id="CHEBI:15378"/>
        <dbReference type="ChEBI" id="CHEBI:17790"/>
        <dbReference type="ChEBI" id="CHEBI:29973"/>
        <dbReference type="ChEBI" id="CHEBI:82795"/>
        <dbReference type="EC" id="3.1.1.61"/>
    </reaction>
</comment>
<comment type="caution">
    <text evidence="10">The sequence shown here is derived from an EMBL/GenBank/DDBJ whole genome shotgun (WGS) entry which is preliminary data.</text>
</comment>
<feature type="active site" evidence="4 5">
    <location>
        <position position="268"/>
    </location>
</feature>
<dbReference type="GO" id="GO:0008984">
    <property type="term" value="F:protein-glutamate methylesterase activity"/>
    <property type="evidence" value="ECO:0007669"/>
    <property type="project" value="UniProtKB-UniRule"/>
</dbReference>
<evidence type="ECO:0000256" key="5">
    <source>
        <dbReference type="PROSITE-ProRule" id="PRU00050"/>
    </source>
</evidence>
<dbReference type="AlphaFoldDB" id="A0A2C7ACX5"/>
<dbReference type="InterPro" id="IPR008248">
    <property type="entry name" value="CheB-like"/>
</dbReference>
<protein>
    <recommendedName>
        <fullName evidence="4">Protein-glutamate methylesterase/protein-glutamine glutaminase</fullName>
        <ecNumber evidence="4">3.1.1.61</ecNumber>
        <ecNumber evidence="4">3.5.1.44</ecNumber>
    </recommendedName>
</protein>
<organism evidence="10 11">
    <name type="scientific">Teichococcus rhizosphaerae</name>
    <dbReference type="NCBI Taxonomy" id="1335062"/>
    <lineage>
        <taxon>Bacteria</taxon>
        <taxon>Pseudomonadati</taxon>
        <taxon>Pseudomonadota</taxon>
        <taxon>Alphaproteobacteria</taxon>
        <taxon>Acetobacterales</taxon>
        <taxon>Roseomonadaceae</taxon>
        <taxon>Roseomonas</taxon>
    </lineage>
</organism>
<dbReference type="Proteomes" id="UP000223527">
    <property type="component" value="Unassembled WGS sequence"/>
</dbReference>
<keyword evidence="4" id="KW-0963">Cytoplasm</keyword>
<dbReference type="GO" id="GO:0000156">
    <property type="term" value="F:phosphorelay response regulator activity"/>
    <property type="evidence" value="ECO:0007669"/>
    <property type="project" value="InterPro"/>
</dbReference>
<keyword evidence="2 4" id="KW-0378">Hydrolase</keyword>
<keyword evidence="4 6" id="KW-0597">Phosphoprotein</keyword>
<feature type="active site" evidence="4 5">
    <location>
        <position position="241"/>
    </location>
</feature>
<evidence type="ECO:0000256" key="4">
    <source>
        <dbReference type="HAMAP-Rule" id="MF_00099"/>
    </source>
</evidence>
<dbReference type="HAMAP" id="MF_00099">
    <property type="entry name" value="CheB_chemtxs"/>
    <property type="match status" value="1"/>
</dbReference>
<feature type="domain" description="Response regulatory" evidence="8">
    <location>
        <begin position="1"/>
        <end position="121"/>
    </location>
</feature>
<dbReference type="Gene3D" id="3.40.50.180">
    <property type="entry name" value="Methylesterase CheB, C-terminal domain"/>
    <property type="match status" value="1"/>
</dbReference>
<feature type="domain" description="CheB-type methylesterase" evidence="9">
    <location>
        <begin position="231"/>
        <end position="422"/>
    </location>
</feature>
<comment type="function">
    <text evidence="4">Involved in chemotaxis. Part of a chemotaxis signal transduction system that modulates chemotaxis in response to various stimuli. Catalyzes the demethylation of specific methylglutamate residues introduced into the chemoreceptors (methyl-accepting chemotaxis proteins or MCP) by CheR. Also mediates the irreversible deamidation of specific glutamine residues to glutamic acid.</text>
</comment>
<keyword evidence="11" id="KW-1185">Reference proteome</keyword>
<dbReference type="PROSITE" id="PS50122">
    <property type="entry name" value="CHEB"/>
    <property type="match status" value="1"/>
</dbReference>
<sequence>MLCDDSTTVRSAYARILESDPDLQLVGGVGDGRQALDALMGLPREARPHVLLLDLEMPVMDGMTALPLLLRTHPNLAVIVSSAQNESGAAAAMAAMRAGAADYVPKPSAAAGGMNDAGFRADLVAKVKGWARMRGFAPGGAPPPEATRAPPASQQPAPSPAPGVPAAPLAGMAAAPAPAPAPLSALVPPPLPPAQARARSAGPVAPATATAPGPSLLSGPVVLRPVPAVVPRPRLLAIGSSTGGPQALAAFVRRLKAPLPVPVVVVQHMPAGFTAMLADHLGRLGGPAAEEAREGEVLRPGRLYVAPGDRHLRVEGGGGGLVARLSADPPENFCRPAVDPMLRSAVAACEGRVLAVILTGMGQDGMLGCKAVAAAGGLVLAQDEASSVVWGMPGAVAKAGFAQFLAPPGPLADKALAYLGKAGHVPAGGVA</sequence>
<feature type="modified residue" description="4-aspartylphosphate" evidence="4 6">
    <location>
        <position position="54"/>
    </location>
</feature>
<evidence type="ECO:0000313" key="10">
    <source>
        <dbReference type="EMBL" id="PHK94946.1"/>
    </source>
</evidence>
<feature type="region of interest" description="Disordered" evidence="7">
    <location>
        <begin position="135"/>
        <end position="165"/>
    </location>
</feature>
<feature type="compositionally biased region" description="Low complexity" evidence="7">
    <location>
        <begin position="194"/>
        <end position="217"/>
    </location>
</feature>
<dbReference type="EC" id="3.5.1.44" evidence="4"/>
<name>A0A2C7ACX5_9PROT</name>
<dbReference type="GO" id="GO:0005737">
    <property type="term" value="C:cytoplasm"/>
    <property type="evidence" value="ECO:0007669"/>
    <property type="project" value="UniProtKB-SubCell"/>
</dbReference>
<dbReference type="Pfam" id="PF01339">
    <property type="entry name" value="CheB_methylest"/>
    <property type="match status" value="1"/>
</dbReference>
<dbReference type="PANTHER" id="PTHR42872:SF3">
    <property type="entry name" value="PROTEIN-GLUTAMATE METHYLESTERASE_PROTEIN-GLUTAMINE GLUTAMINASE 1"/>
    <property type="match status" value="1"/>
</dbReference>
<evidence type="ECO:0000256" key="3">
    <source>
        <dbReference type="ARBA" id="ARBA00048267"/>
    </source>
</evidence>
<dbReference type="SUPFAM" id="SSF52738">
    <property type="entry name" value="Methylesterase CheB, C-terminal domain"/>
    <property type="match status" value="1"/>
</dbReference>
<keyword evidence="1 4" id="KW-0145">Chemotaxis</keyword>
<dbReference type="SMART" id="SM00448">
    <property type="entry name" value="REC"/>
    <property type="match status" value="1"/>
</dbReference>
<feature type="active site" evidence="4 5">
    <location>
        <position position="364"/>
    </location>
</feature>
<evidence type="ECO:0000256" key="7">
    <source>
        <dbReference type="SAM" id="MobiDB-lite"/>
    </source>
</evidence>
<proteinExistence type="inferred from homology"/>
<comment type="PTM">
    <text evidence="4">Phosphorylated by CheA. Phosphorylation of the N-terminal regulatory domain activates the methylesterase activity.</text>
</comment>
<reference evidence="10 11" key="1">
    <citation type="submission" date="2017-10" db="EMBL/GenBank/DDBJ databases">
        <authorList>
            <person name="Banno H."/>
            <person name="Chua N.-H."/>
        </authorList>
    </citation>
    <scope>NUCLEOTIDE SEQUENCE [LARGE SCALE GENOMIC DNA]</scope>
    <source>
        <strain evidence="10 11">YW11</strain>
    </source>
</reference>
<gene>
    <name evidence="4" type="primary">cheB</name>
    <name evidence="10" type="ORF">CR162_10960</name>
</gene>
<evidence type="ECO:0000259" key="9">
    <source>
        <dbReference type="PROSITE" id="PS50122"/>
    </source>
</evidence>
<dbReference type="Pfam" id="PF00072">
    <property type="entry name" value="Response_reg"/>
    <property type="match status" value="1"/>
</dbReference>
<dbReference type="InterPro" id="IPR001789">
    <property type="entry name" value="Sig_transdc_resp-reg_receiver"/>
</dbReference>
<comment type="subcellular location">
    <subcellularLocation>
        <location evidence="4">Cytoplasm</location>
    </subcellularLocation>
</comment>
<dbReference type="InterPro" id="IPR035909">
    <property type="entry name" value="CheB_C"/>
</dbReference>
<dbReference type="RefSeq" id="WP_099095592.1">
    <property type="nucleotide sequence ID" value="NZ_PDNU01000017.1"/>
</dbReference>
<dbReference type="Gene3D" id="3.40.50.2300">
    <property type="match status" value="1"/>
</dbReference>